<name>A0A6J4S5L1_9ACTN</name>
<dbReference type="EMBL" id="CADCVR010000032">
    <property type="protein sequence ID" value="CAA9485442.1"/>
    <property type="molecule type" value="Genomic_DNA"/>
</dbReference>
<proteinExistence type="predicted"/>
<evidence type="ECO:0000313" key="2">
    <source>
        <dbReference type="EMBL" id="CAA9485442.1"/>
    </source>
</evidence>
<reference evidence="2" key="1">
    <citation type="submission" date="2020-02" db="EMBL/GenBank/DDBJ databases">
        <authorList>
            <person name="Meier V. D."/>
        </authorList>
    </citation>
    <scope>NUCLEOTIDE SEQUENCE</scope>
    <source>
        <strain evidence="2">AVDCRST_MAG53</strain>
    </source>
</reference>
<feature type="non-terminal residue" evidence="2">
    <location>
        <position position="49"/>
    </location>
</feature>
<organism evidence="2">
    <name type="scientific">uncultured Solirubrobacteraceae bacterium</name>
    <dbReference type="NCBI Taxonomy" id="1162706"/>
    <lineage>
        <taxon>Bacteria</taxon>
        <taxon>Bacillati</taxon>
        <taxon>Actinomycetota</taxon>
        <taxon>Thermoleophilia</taxon>
        <taxon>Solirubrobacterales</taxon>
        <taxon>Solirubrobacteraceae</taxon>
        <taxon>environmental samples</taxon>
    </lineage>
</organism>
<gene>
    <name evidence="2" type="ORF">AVDCRST_MAG53-957</name>
</gene>
<protein>
    <submittedName>
        <fullName evidence="2">Uncharacterized protein</fullName>
    </submittedName>
</protein>
<sequence>WRSWSRFSSPRQASPPSRSPPSSTAPTRASTPRTVPAARRGVAAAVAGS</sequence>
<dbReference type="AlphaFoldDB" id="A0A6J4S5L1"/>
<evidence type="ECO:0000256" key="1">
    <source>
        <dbReference type="SAM" id="MobiDB-lite"/>
    </source>
</evidence>
<accession>A0A6J4S5L1</accession>
<feature type="non-terminal residue" evidence="2">
    <location>
        <position position="1"/>
    </location>
</feature>
<feature type="region of interest" description="Disordered" evidence="1">
    <location>
        <begin position="1"/>
        <end position="49"/>
    </location>
</feature>